<organism evidence="2 3">
    <name type="scientific">Aspergillus granulosus</name>
    <dbReference type="NCBI Taxonomy" id="176169"/>
    <lineage>
        <taxon>Eukaryota</taxon>
        <taxon>Fungi</taxon>
        <taxon>Dikarya</taxon>
        <taxon>Ascomycota</taxon>
        <taxon>Pezizomycotina</taxon>
        <taxon>Eurotiomycetes</taxon>
        <taxon>Eurotiomycetidae</taxon>
        <taxon>Eurotiales</taxon>
        <taxon>Aspergillaceae</taxon>
        <taxon>Aspergillus</taxon>
        <taxon>Aspergillus subgen. Nidulantes</taxon>
    </lineage>
</organism>
<feature type="compositionally biased region" description="Acidic residues" evidence="1">
    <location>
        <begin position="305"/>
        <end position="316"/>
    </location>
</feature>
<dbReference type="PANTHER" id="PTHR37538">
    <property type="entry name" value="BTB DOMAIN-CONTAINING PROTEIN"/>
    <property type="match status" value="1"/>
</dbReference>
<dbReference type="Gene3D" id="3.30.710.10">
    <property type="entry name" value="Potassium Channel Kv1.1, Chain A"/>
    <property type="match status" value="1"/>
</dbReference>
<dbReference type="EMBL" id="JBFXLT010000080">
    <property type="protein sequence ID" value="KAL2809922.1"/>
    <property type="molecule type" value="Genomic_DNA"/>
</dbReference>
<evidence type="ECO:0000313" key="3">
    <source>
        <dbReference type="Proteomes" id="UP001610334"/>
    </source>
</evidence>
<evidence type="ECO:0000256" key="1">
    <source>
        <dbReference type="SAM" id="MobiDB-lite"/>
    </source>
</evidence>
<proteinExistence type="predicted"/>
<sequence length="350" mass="39548">MAEGANSLKRNADAPMEPRRLRPFYRPPTPFTFPCLQRFKLPVADTDPEPKKLGASPYSSETVYIYIGENRTQYAVPKGILETRAPSLPAVDDGWNGSEVKLPNVHEDVGHTLIHFIFTNEYQPWPGAAAAIPQDAKREFTQGVLTFSAAMEYKIDRLKDCAWHEITRHRNTLSVFDIASVFRTHWAILSNNGFLTGQLVAKVVDTFSSNNRIFQDERFIELFGGPPEFDKCLAKVMAILLTHKIDLLQEPQAQSTGSRRATSPAFEIFTDNGLPTPQSLESLSDEEDDRAREILQHEDQMPCCDETDEMENEDQESLTIIGSREGSADWEEDTRRSQEDSLEPISPSHF</sequence>
<dbReference type="PANTHER" id="PTHR37538:SF1">
    <property type="entry name" value="BTB DOMAIN-CONTAINING PROTEIN"/>
    <property type="match status" value="1"/>
</dbReference>
<keyword evidence="3" id="KW-1185">Reference proteome</keyword>
<protein>
    <submittedName>
        <fullName evidence="2">Uncharacterized protein</fullName>
    </submittedName>
</protein>
<dbReference type="InterPro" id="IPR011333">
    <property type="entry name" value="SKP1/BTB/POZ_sf"/>
</dbReference>
<feature type="compositionally biased region" description="Basic and acidic residues" evidence="1">
    <location>
        <begin position="289"/>
        <end position="300"/>
    </location>
</feature>
<comment type="caution">
    <text evidence="2">The sequence shown here is derived from an EMBL/GenBank/DDBJ whole genome shotgun (WGS) entry which is preliminary data.</text>
</comment>
<feature type="region of interest" description="Disordered" evidence="1">
    <location>
        <begin position="1"/>
        <end position="23"/>
    </location>
</feature>
<dbReference type="Proteomes" id="UP001610334">
    <property type="component" value="Unassembled WGS sequence"/>
</dbReference>
<feature type="compositionally biased region" description="Polar residues" evidence="1">
    <location>
        <begin position="273"/>
        <end position="282"/>
    </location>
</feature>
<name>A0ABR4H503_9EURO</name>
<feature type="region of interest" description="Disordered" evidence="1">
    <location>
        <begin position="268"/>
        <end position="350"/>
    </location>
</feature>
<feature type="compositionally biased region" description="Basic and acidic residues" evidence="1">
    <location>
        <begin position="10"/>
        <end position="20"/>
    </location>
</feature>
<reference evidence="2 3" key="1">
    <citation type="submission" date="2024-07" db="EMBL/GenBank/DDBJ databases">
        <title>Section-level genome sequencing and comparative genomics of Aspergillus sections Usti and Cavernicolus.</title>
        <authorList>
            <consortium name="Lawrence Berkeley National Laboratory"/>
            <person name="Nybo J.L."/>
            <person name="Vesth T.C."/>
            <person name="Theobald S."/>
            <person name="Frisvad J.C."/>
            <person name="Larsen T.O."/>
            <person name="Kjaerboelling I."/>
            <person name="Rothschild-Mancinelli K."/>
            <person name="Lyhne E.K."/>
            <person name="Kogle M.E."/>
            <person name="Barry K."/>
            <person name="Clum A."/>
            <person name="Na H."/>
            <person name="Ledsgaard L."/>
            <person name="Lin J."/>
            <person name="Lipzen A."/>
            <person name="Kuo A."/>
            <person name="Riley R."/>
            <person name="Mondo S."/>
            <person name="Labutti K."/>
            <person name="Haridas S."/>
            <person name="Pangalinan J."/>
            <person name="Salamov A.A."/>
            <person name="Simmons B.A."/>
            <person name="Magnuson J.K."/>
            <person name="Chen J."/>
            <person name="Drula E."/>
            <person name="Henrissat B."/>
            <person name="Wiebenga A."/>
            <person name="Lubbers R.J."/>
            <person name="Gomes A.C."/>
            <person name="Makela M.R."/>
            <person name="Stajich J."/>
            <person name="Grigoriev I.V."/>
            <person name="Mortensen U.H."/>
            <person name="De Vries R.P."/>
            <person name="Baker S.E."/>
            <person name="Andersen M.R."/>
        </authorList>
    </citation>
    <scope>NUCLEOTIDE SEQUENCE [LARGE SCALE GENOMIC DNA]</scope>
    <source>
        <strain evidence="2 3">CBS 588.65</strain>
    </source>
</reference>
<evidence type="ECO:0000313" key="2">
    <source>
        <dbReference type="EMBL" id="KAL2809922.1"/>
    </source>
</evidence>
<gene>
    <name evidence="2" type="ORF">BJX63DRAFT_434779</name>
</gene>
<accession>A0ABR4H503</accession>